<feature type="non-terminal residue" evidence="2">
    <location>
        <position position="1"/>
    </location>
</feature>
<comment type="caution">
    <text evidence="2">The sequence shown here is derived from an EMBL/GenBank/DDBJ whole genome shotgun (WGS) entry which is preliminary data.</text>
</comment>
<evidence type="ECO:0000313" key="3">
    <source>
        <dbReference type="Proteomes" id="UP000252139"/>
    </source>
</evidence>
<evidence type="ECO:0000256" key="1">
    <source>
        <dbReference type="SAM" id="MobiDB-lite"/>
    </source>
</evidence>
<organism evidence="2 3">
    <name type="scientific">Rhizopus azygosporus</name>
    <name type="common">Rhizopus microsporus var. azygosporus</name>
    <dbReference type="NCBI Taxonomy" id="86630"/>
    <lineage>
        <taxon>Eukaryota</taxon>
        <taxon>Fungi</taxon>
        <taxon>Fungi incertae sedis</taxon>
        <taxon>Mucoromycota</taxon>
        <taxon>Mucoromycotina</taxon>
        <taxon>Mucoromycetes</taxon>
        <taxon>Mucorales</taxon>
        <taxon>Mucorineae</taxon>
        <taxon>Rhizopodaceae</taxon>
        <taxon>Rhizopus</taxon>
    </lineage>
</organism>
<evidence type="ECO:0000313" key="2">
    <source>
        <dbReference type="EMBL" id="RCH85084.1"/>
    </source>
</evidence>
<keyword evidence="3" id="KW-1185">Reference proteome</keyword>
<dbReference type="AlphaFoldDB" id="A0A367J546"/>
<feature type="compositionally biased region" description="Polar residues" evidence="1">
    <location>
        <begin position="1"/>
        <end position="16"/>
    </location>
</feature>
<feature type="compositionally biased region" description="Basic and acidic residues" evidence="1">
    <location>
        <begin position="17"/>
        <end position="33"/>
    </location>
</feature>
<feature type="compositionally biased region" description="Basic and acidic residues" evidence="1">
    <location>
        <begin position="45"/>
        <end position="54"/>
    </location>
</feature>
<sequence>MQGRSNNIKKLITNNFKAEKEPEAGNASEKDGPYHSPAPTSAPSKESDGNEKSDGSSLDMANIFSQVTYGNKRSSDTKDKRKIKRRMIPESNKDKRDLIKLHIQAIFQDIALRADTKQSMEEAVSKMKEYFLKADVCKASKEKDKEDSTGITIKSIKNEANSISLEKRQKKNKTAEYIDL</sequence>
<protein>
    <submittedName>
        <fullName evidence="2">Uncharacterized protein</fullName>
    </submittedName>
</protein>
<gene>
    <name evidence="2" type="ORF">CU097_003601</name>
</gene>
<proteinExistence type="predicted"/>
<dbReference type="Proteomes" id="UP000252139">
    <property type="component" value="Unassembled WGS sequence"/>
</dbReference>
<name>A0A367J546_RHIAZ</name>
<feature type="compositionally biased region" description="Polar residues" evidence="1">
    <location>
        <begin position="63"/>
        <end position="72"/>
    </location>
</feature>
<reference evidence="2 3" key="1">
    <citation type="journal article" date="2018" name="G3 (Bethesda)">
        <title>Phylogenetic and Phylogenomic Definition of Rhizopus Species.</title>
        <authorList>
            <person name="Gryganskyi A.P."/>
            <person name="Golan J."/>
            <person name="Dolatabadi S."/>
            <person name="Mondo S."/>
            <person name="Robb S."/>
            <person name="Idnurm A."/>
            <person name="Muszewska A."/>
            <person name="Steczkiewicz K."/>
            <person name="Masonjones S."/>
            <person name="Liao H.L."/>
            <person name="Gajdeczka M.T."/>
            <person name="Anike F."/>
            <person name="Vuek A."/>
            <person name="Anishchenko I.M."/>
            <person name="Voigt K."/>
            <person name="de Hoog G.S."/>
            <person name="Smith M.E."/>
            <person name="Heitman J."/>
            <person name="Vilgalys R."/>
            <person name="Stajich J.E."/>
        </authorList>
    </citation>
    <scope>NUCLEOTIDE SEQUENCE [LARGE SCALE GENOMIC DNA]</scope>
    <source>
        <strain evidence="2 3">CBS 357.93</strain>
    </source>
</reference>
<dbReference type="OrthoDB" id="2298986at2759"/>
<accession>A0A367J546</accession>
<dbReference type="EMBL" id="PJQL01002187">
    <property type="protein sequence ID" value="RCH85084.1"/>
    <property type="molecule type" value="Genomic_DNA"/>
</dbReference>
<feature type="region of interest" description="Disordered" evidence="1">
    <location>
        <begin position="1"/>
        <end position="93"/>
    </location>
</feature>